<evidence type="ECO:0000313" key="1">
    <source>
        <dbReference type="Proteomes" id="UP000189705"/>
    </source>
</evidence>
<dbReference type="InParanoid" id="A0A3Q0G9F9"/>
<proteinExistence type="predicted"/>
<protein>
    <submittedName>
        <fullName evidence="2">Uncharacterized protein LOC112549802</fullName>
    </submittedName>
</protein>
<dbReference type="AlphaFoldDB" id="A0A3Q0G9F9"/>
<reference evidence="2" key="1">
    <citation type="submission" date="2025-08" db="UniProtKB">
        <authorList>
            <consortium name="RefSeq"/>
        </authorList>
    </citation>
    <scope>IDENTIFICATION</scope>
</reference>
<organism evidence="1 2">
    <name type="scientific">Alligator sinensis</name>
    <name type="common">Chinese alligator</name>
    <dbReference type="NCBI Taxonomy" id="38654"/>
    <lineage>
        <taxon>Eukaryota</taxon>
        <taxon>Metazoa</taxon>
        <taxon>Chordata</taxon>
        <taxon>Craniata</taxon>
        <taxon>Vertebrata</taxon>
        <taxon>Euteleostomi</taxon>
        <taxon>Archelosauria</taxon>
        <taxon>Archosauria</taxon>
        <taxon>Crocodylia</taxon>
        <taxon>Alligatoridae</taxon>
        <taxon>Alligatorinae</taxon>
        <taxon>Alligator</taxon>
    </lineage>
</organism>
<sequence length="230" mass="24333">MPAARCLFAASSNVSHSLGARTRVHKVFGQSAKNTHNFDLEDLGVPGQTAGSHEGPHICCCKAAPAPSLPSAQRVPKQLSPLLGTGLTDRVVFSVALLALPKQFQGLSLSSKPWDWFLLLSSLSAPCSPFLQTDHGRSLGIPLNSLSPLLCPPWQRLIHCLPFPFSAQFLYSSYATLFSLSQAQTLAAGLATFELPWSQVVPLISSGMASFLPQLGAVSSASPESNPALG</sequence>
<keyword evidence="1" id="KW-1185">Reference proteome</keyword>
<accession>A0A3Q0G9F9</accession>
<gene>
    <name evidence="2" type="primary">LOC112549802</name>
</gene>
<dbReference type="Proteomes" id="UP000189705">
    <property type="component" value="Unplaced"/>
</dbReference>
<dbReference type="RefSeq" id="XP_025056274.1">
    <property type="nucleotide sequence ID" value="XM_025200489.1"/>
</dbReference>
<dbReference type="GeneID" id="112549802"/>
<dbReference type="KEGG" id="asn:112549802"/>
<name>A0A3Q0G9F9_ALLSI</name>
<evidence type="ECO:0000313" key="2">
    <source>
        <dbReference type="RefSeq" id="XP_025056274.1"/>
    </source>
</evidence>